<dbReference type="KEGG" id="csci:HDCHBGLK_00690"/>
<reference evidence="1 2" key="1">
    <citation type="journal article" date="2019" name="Appl. Environ. Microbiol.">
        <title>Clostridium scindens ATCC 35704: integration of nutritional requirements, the complete genome sequence, and global transcriptional responses to bile acids.</title>
        <authorList>
            <person name="Devendran S."/>
            <person name="Shrestha R."/>
            <person name="Alves J.M.P."/>
            <person name="Wolf P.G."/>
            <person name="Ly L."/>
            <person name="Hernandez A.G."/>
            <person name="Mendez-Garcia C."/>
            <person name="Inboden A."/>
            <person name="Wiley J."/>
            <person name="Paul O."/>
            <person name="Allen A."/>
            <person name="Springer E."/>
            <person name="Wright C.L."/>
            <person name="Fields C.J."/>
            <person name="Daniel S.L."/>
            <person name="Ridlon J.M."/>
        </authorList>
    </citation>
    <scope>NUCLEOTIDE SEQUENCE [LARGE SCALE GENOMIC DNA]</scope>
    <source>
        <strain evidence="1 2">ATCC 35704</strain>
    </source>
</reference>
<dbReference type="HOGENOM" id="CLU_3042135_0_0_9"/>
<dbReference type="STRING" id="411468.CLOSCI_02516"/>
<gene>
    <name evidence="1" type="ORF">HDCHBGLK_00690</name>
</gene>
<dbReference type="RefSeq" id="WP_004607490.1">
    <property type="nucleotide sequence ID" value="NZ_CP036170.1"/>
</dbReference>
<name>B0NGB3_CLOS5</name>
<evidence type="ECO:0000313" key="1">
    <source>
        <dbReference type="EMBL" id="QBF73316.1"/>
    </source>
</evidence>
<proteinExistence type="predicted"/>
<dbReference type="Proteomes" id="UP000289664">
    <property type="component" value="Chromosome"/>
</dbReference>
<accession>B0NGB3</accession>
<protein>
    <submittedName>
        <fullName evidence="1">Uncharacterized protein</fullName>
    </submittedName>
</protein>
<dbReference type="GeneID" id="62697929"/>
<keyword evidence="2" id="KW-1185">Reference proteome</keyword>
<dbReference type="AlphaFoldDB" id="B0NGB3"/>
<dbReference type="EMBL" id="CP036170">
    <property type="protein sequence ID" value="QBF73316.1"/>
    <property type="molecule type" value="Genomic_DNA"/>
</dbReference>
<organism evidence="1 2">
    <name type="scientific">Clostridium scindens (strain ATCC 35704 / DSM 5676 / VPI 13733 / 19)</name>
    <dbReference type="NCBI Taxonomy" id="411468"/>
    <lineage>
        <taxon>Bacteria</taxon>
        <taxon>Bacillati</taxon>
        <taxon>Bacillota</taxon>
        <taxon>Clostridia</taxon>
        <taxon>Lachnospirales</taxon>
        <taxon>Lachnospiraceae</taxon>
    </lineage>
</organism>
<sequence length="54" mass="6162">MKTIKAEAKAIWHLAPLPVHADELHALIILPECTYANDCTVFDLKDDERFEIVL</sequence>
<evidence type="ECO:0000313" key="2">
    <source>
        <dbReference type="Proteomes" id="UP000289664"/>
    </source>
</evidence>